<keyword evidence="2" id="KW-0808">Transferase</keyword>
<dbReference type="GO" id="GO:0016740">
    <property type="term" value="F:transferase activity"/>
    <property type="evidence" value="ECO:0007669"/>
    <property type="project" value="UniProtKB-KW"/>
</dbReference>
<organism evidence="2 3">
    <name type="scientific">Rhizosphaericola mali</name>
    <dbReference type="NCBI Taxonomy" id="2545455"/>
    <lineage>
        <taxon>Bacteria</taxon>
        <taxon>Pseudomonadati</taxon>
        <taxon>Bacteroidota</taxon>
        <taxon>Chitinophagia</taxon>
        <taxon>Chitinophagales</taxon>
        <taxon>Chitinophagaceae</taxon>
        <taxon>Rhizosphaericola</taxon>
    </lineage>
</organism>
<dbReference type="KEGG" id="arac:E0W69_010350"/>
<reference evidence="2 3" key="1">
    <citation type="submission" date="2019-09" db="EMBL/GenBank/DDBJ databases">
        <title>Complete genome sequence of Arachidicoccus sp. B3-10 isolated from apple orchard soil.</title>
        <authorList>
            <person name="Kim H.S."/>
            <person name="Han K.-I."/>
            <person name="Suh M.K."/>
            <person name="Lee K.C."/>
            <person name="Eom M.K."/>
            <person name="Kim J.-S."/>
            <person name="Kang S.W."/>
            <person name="Sin Y."/>
            <person name="Lee J.-S."/>
        </authorList>
    </citation>
    <scope>NUCLEOTIDE SEQUENCE [LARGE SCALE GENOMIC DNA]</scope>
    <source>
        <strain evidence="2 3">B3-10</strain>
    </source>
</reference>
<evidence type="ECO:0000313" key="3">
    <source>
        <dbReference type="Proteomes" id="UP000292424"/>
    </source>
</evidence>
<dbReference type="Pfam" id="PF00535">
    <property type="entry name" value="Glycos_transf_2"/>
    <property type="match status" value="1"/>
</dbReference>
<keyword evidence="3" id="KW-1185">Reference proteome</keyword>
<dbReference type="EMBL" id="CP044016">
    <property type="protein sequence ID" value="QES89041.1"/>
    <property type="molecule type" value="Genomic_DNA"/>
</dbReference>
<evidence type="ECO:0000259" key="1">
    <source>
        <dbReference type="Pfam" id="PF00535"/>
    </source>
</evidence>
<dbReference type="OrthoDB" id="9815829at2"/>
<dbReference type="PANTHER" id="PTHR43685:SF11">
    <property type="entry name" value="GLYCOSYLTRANSFERASE TAGX-RELATED"/>
    <property type="match status" value="1"/>
</dbReference>
<dbReference type="Proteomes" id="UP000292424">
    <property type="component" value="Chromosome"/>
</dbReference>
<proteinExistence type="predicted"/>
<dbReference type="Gene3D" id="3.90.550.10">
    <property type="entry name" value="Spore Coat Polysaccharide Biosynthesis Protein SpsA, Chain A"/>
    <property type="match status" value="1"/>
</dbReference>
<dbReference type="PANTHER" id="PTHR43685">
    <property type="entry name" value="GLYCOSYLTRANSFERASE"/>
    <property type="match status" value="1"/>
</dbReference>
<gene>
    <name evidence="2" type="ORF">E0W69_010350</name>
</gene>
<dbReference type="SUPFAM" id="SSF53448">
    <property type="entry name" value="Nucleotide-diphospho-sugar transferases"/>
    <property type="match status" value="1"/>
</dbReference>
<dbReference type="InterPro" id="IPR050834">
    <property type="entry name" value="Glycosyltransf_2"/>
</dbReference>
<sequence>MSPFISIYIPAYKNEFYLQKLLDSIVLQTWKDFEVIISDDSPNLDVANLVDRYRDKLKSIHYCHNRPAKGMPANWNFAIKMCRGEWLKIMHDDDWFTESDSLEKFANAAKLSNAKFIFSAYQNIQLNTGALDSSKRLSALWKKQLEQEPLILMSSNVIGPPSVTMVHRSLSDVYDERLRWRVDLDYYIRILRQTRFVYLDEILVNIGMSDIQITQEVKYQKQVELPEAMIILEKYGLASFRNIIVFDSWWRLLRNLGVRGFKDTSSYVDSDKWPEIIRRMINAQSKIPVSILKNGLFSKLWMTWNYNQLVKRKKLERNWK</sequence>
<protein>
    <submittedName>
        <fullName evidence="2">Glycosyltransferase family 2 protein</fullName>
    </submittedName>
</protein>
<feature type="domain" description="Glycosyltransferase 2-like" evidence="1">
    <location>
        <begin position="6"/>
        <end position="150"/>
    </location>
</feature>
<dbReference type="InterPro" id="IPR029044">
    <property type="entry name" value="Nucleotide-diphossugar_trans"/>
</dbReference>
<accession>A0A5P2GBU5</accession>
<dbReference type="InterPro" id="IPR001173">
    <property type="entry name" value="Glyco_trans_2-like"/>
</dbReference>
<dbReference type="AlphaFoldDB" id="A0A5P2GBU5"/>
<evidence type="ECO:0000313" key="2">
    <source>
        <dbReference type="EMBL" id="QES89041.1"/>
    </source>
</evidence>
<name>A0A5P2GBU5_9BACT</name>